<evidence type="ECO:0000256" key="6">
    <source>
        <dbReference type="ARBA" id="ARBA00023136"/>
    </source>
</evidence>
<feature type="transmembrane region" description="Helical" evidence="8">
    <location>
        <begin position="108"/>
        <end position="125"/>
    </location>
</feature>
<comment type="cofactor">
    <cofactor evidence="7">
        <name>Mg(2+)</name>
        <dbReference type="ChEBI" id="CHEBI:18420"/>
    </cofactor>
</comment>
<dbReference type="GO" id="GO:0044038">
    <property type="term" value="P:cell wall macromolecule biosynthetic process"/>
    <property type="evidence" value="ECO:0007669"/>
    <property type="project" value="TreeGrafter"/>
</dbReference>
<accession>A0A4R1BP92</accession>
<feature type="transmembrane region" description="Helical" evidence="8">
    <location>
        <begin position="78"/>
        <end position="96"/>
    </location>
</feature>
<evidence type="ECO:0000256" key="3">
    <source>
        <dbReference type="ARBA" id="ARBA00022679"/>
    </source>
</evidence>
<feature type="transmembrane region" description="Helical" evidence="8">
    <location>
        <begin position="137"/>
        <end position="156"/>
    </location>
</feature>
<dbReference type="Pfam" id="PF00953">
    <property type="entry name" value="Glycos_transf_4"/>
    <property type="match status" value="1"/>
</dbReference>
<organism evidence="9 10">
    <name type="scientific">Rubrobacter taiwanensis</name>
    <dbReference type="NCBI Taxonomy" id="185139"/>
    <lineage>
        <taxon>Bacteria</taxon>
        <taxon>Bacillati</taxon>
        <taxon>Actinomycetota</taxon>
        <taxon>Rubrobacteria</taxon>
        <taxon>Rubrobacterales</taxon>
        <taxon>Rubrobacteraceae</taxon>
        <taxon>Rubrobacter</taxon>
    </lineage>
</organism>
<evidence type="ECO:0000256" key="4">
    <source>
        <dbReference type="ARBA" id="ARBA00022692"/>
    </source>
</evidence>
<feature type="transmembrane region" description="Helical" evidence="8">
    <location>
        <begin position="12"/>
        <end position="32"/>
    </location>
</feature>
<evidence type="ECO:0000256" key="8">
    <source>
        <dbReference type="SAM" id="Phobius"/>
    </source>
</evidence>
<dbReference type="PANTHER" id="PTHR22926">
    <property type="entry name" value="PHOSPHO-N-ACETYLMURAMOYL-PENTAPEPTIDE-TRANSFERASE"/>
    <property type="match status" value="1"/>
</dbReference>
<evidence type="ECO:0000256" key="1">
    <source>
        <dbReference type="ARBA" id="ARBA00004651"/>
    </source>
</evidence>
<keyword evidence="6 8" id="KW-0472">Membrane</keyword>
<feature type="transmembrane region" description="Helical" evidence="8">
    <location>
        <begin position="297"/>
        <end position="317"/>
    </location>
</feature>
<dbReference type="PANTHER" id="PTHR22926:SF3">
    <property type="entry name" value="UNDECAPRENYL-PHOSPHATE ALPHA-N-ACETYLGLUCOSAMINYL 1-PHOSPHATE TRANSFERASE"/>
    <property type="match status" value="1"/>
</dbReference>
<dbReference type="GO" id="GO:0016780">
    <property type="term" value="F:phosphotransferase activity, for other substituted phosphate groups"/>
    <property type="evidence" value="ECO:0007669"/>
    <property type="project" value="InterPro"/>
</dbReference>
<evidence type="ECO:0000313" key="10">
    <source>
        <dbReference type="Proteomes" id="UP000295244"/>
    </source>
</evidence>
<keyword evidence="7" id="KW-0460">Magnesium</keyword>
<feature type="binding site" evidence="7">
    <location>
        <position position="160"/>
    </location>
    <ligand>
        <name>Mg(2+)</name>
        <dbReference type="ChEBI" id="CHEBI:18420"/>
    </ligand>
</feature>
<comment type="subcellular location">
    <subcellularLocation>
        <location evidence="1">Cell membrane</location>
        <topology evidence="1">Multi-pass membrane protein</topology>
    </subcellularLocation>
</comment>
<dbReference type="GO" id="GO:0071555">
    <property type="term" value="P:cell wall organization"/>
    <property type="evidence" value="ECO:0007669"/>
    <property type="project" value="TreeGrafter"/>
</dbReference>
<keyword evidence="4 8" id="KW-0812">Transmembrane</keyword>
<feature type="transmembrane region" description="Helical" evidence="8">
    <location>
        <begin position="323"/>
        <end position="341"/>
    </location>
</feature>
<feature type="transmembrane region" description="Helical" evidence="8">
    <location>
        <begin position="53"/>
        <end position="72"/>
    </location>
</feature>
<dbReference type="GO" id="GO:0005886">
    <property type="term" value="C:plasma membrane"/>
    <property type="evidence" value="ECO:0007669"/>
    <property type="project" value="UniProtKB-SubCell"/>
</dbReference>
<sequence length="357" mass="38898">MVFSPDTLSALAEVFAVVSVFTFGACLFIRWMGFKFKLLDYPEPLRRVHSKPVPRNGGWALYAAVLVGALLFLPTNMFWVQGMLLAMTVVFAASILDDIYDLSPAWQFASHVAAGIILFYFGVTIERITNPFAAGGFSYLEYLSFPATVLWVVLIINAINFVDGLDGLAAGVAGIASVSFAIISLEQGKFFVAVLCVILLGVTLGFLPLNFHPAMIFMGTTGSAVLGIMLATITIQGTLKITSTVSLLLPLLVLGVPFFDASFAVVRRFKNRMPIFRPDRGHVHHRLINVGFSHRRAVFLIYGWCATMSALGLAIGYKHVPAIVAAGTLAAGSTLLMARLLEIDWRFRRKGPGWDGD</sequence>
<evidence type="ECO:0000256" key="7">
    <source>
        <dbReference type="PIRSR" id="PIRSR600715-1"/>
    </source>
</evidence>
<feature type="transmembrane region" description="Helical" evidence="8">
    <location>
        <begin position="216"/>
        <end position="235"/>
    </location>
</feature>
<feature type="transmembrane region" description="Helical" evidence="8">
    <location>
        <begin position="247"/>
        <end position="266"/>
    </location>
</feature>
<comment type="caution">
    <text evidence="9">The sequence shown here is derived from an EMBL/GenBank/DDBJ whole genome shotgun (WGS) entry which is preliminary data.</text>
</comment>
<keyword evidence="10" id="KW-1185">Reference proteome</keyword>
<dbReference type="AlphaFoldDB" id="A0A4R1BP92"/>
<feature type="transmembrane region" description="Helical" evidence="8">
    <location>
        <begin position="168"/>
        <end position="185"/>
    </location>
</feature>
<reference evidence="9 10" key="1">
    <citation type="submission" date="2019-03" db="EMBL/GenBank/DDBJ databases">
        <title>Whole genome sequence of a novel Rubrobacter taiwanensis strain, isolated from Yellowstone National Park.</title>
        <authorList>
            <person name="Freed S."/>
            <person name="Ramaley R.F."/>
            <person name="Kyndt J.A."/>
        </authorList>
    </citation>
    <scope>NUCLEOTIDE SEQUENCE [LARGE SCALE GENOMIC DNA]</scope>
    <source>
        <strain evidence="9 10">Yellowstone</strain>
    </source>
</reference>
<keyword evidence="7" id="KW-0479">Metal-binding</keyword>
<dbReference type="OrthoDB" id="9783652at2"/>
<dbReference type="GO" id="GO:0046872">
    <property type="term" value="F:metal ion binding"/>
    <property type="evidence" value="ECO:0007669"/>
    <property type="project" value="UniProtKB-KW"/>
</dbReference>
<feature type="transmembrane region" description="Helical" evidence="8">
    <location>
        <begin position="191"/>
        <end position="209"/>
    </location>
</feature>
<name>A0A4R1BP92_9ACTN</name>
<dbReference type="RefSeq" id="WP_132689087.1">
    <property type="nucleotide sequence ID" value="NZ_SKBU01000008.1"/>
</dbReference>
<dbReference type="EMBL" id="SKBU01000008">
    <property type="protein sequence ID" value="TCJ19414.1"/>
    <property type="molecule type" value="Genomic_DNA"/>
</dbReference>
<gene>
    <name evidence="9" type="ORF">E0L93_04485</name>
</gene>
<proteinExistence type="predicted"/>
<keyword evidence="5 8" id="KW-1133">Transmembrane helix</keyword>
<keyword evidence="3 9" id="KW-0808">Transferase</keyword>
<dbReference type="CDD" id="cd06853">
    <property type="entry name" value="GT_WecA_like"/>
    <property type="match status" value="1"/>
</dbReference>
<evidence type="ECO:0000256" key="5">
    <source>
        <dbReference type="ARBA" id="ARBA00022989"/>
    </source>
</evidence>
<keyword evidence="2" id="KW-1003">Cell membrane</keyword>
<dbReference type="Proteomes" id="UP000295244">
    <property type="component" value="Unassembled WGS sequence"/>
</dbReference>
<dbReference type="InterPro" id="IPR000715">
    <property type="entry name" value="Glycosyl_transferase_4"/>
</dbReference>
<protein>
    <submittedName>
        <fullName evidence="9">Undecaprenyl/decaprenyl-phosphate alpha-N-acetylglucosaminyl 1-phosphate transferase</fullName>
    </submittedName>
</protein>
<evidence type="ECO:0000313" key="9">
    <source>
        <dbReference type="EMBL" id="TCJ19414.1"/>
    </source>
</evidence>
<dbReference type="GO" id="GO:0009103">
    <property type="term" value="P:lipopolysaccharide biosynthetic process"/>
    <property type="evidence" value="ECO:0007669"/>
    <property type="project" value="TreeGrafter"/>
</dbReference>
<evidence type="ECO:0000256" key="2">
    <source>
        <dbReference type="ARBA" id="ARBA00022475"/>
    </source>
</evidence>